<accession>A0A0F9KAK1</accession>
<sequence length="66" mass="7700">MSEERDVKFNILHKECNYKTTVTVTIDWSGKILSGKGDKHNFKCLGCEREFTVNNNELQPHVNRFV</sequence>
<comment type="caution">
    <text evidence="1">The sequence shown here is derived from an EMBL/GenBank/DDBJ whole genome shotgun (WGS) entry which is preliminary data.</text>
</comment>
<gene>
    <name evidence="1" type="ORF">LCGC14_1428100</name>
</gene>
<proteinExistence type="predicted"/>
<organism evidence="1">
    <name type="scientific">marine sediment metagenome</name>
    <dbReference type="NCBI Taxonomy" id="412755"/>
    <lineage>
        <taxon>unclassified sequences</taxon>
        <taxon>metagenomes</taxon>
        <taxon>ecological metagenomes</taxon>
    </lineage>
</organism>
<evidence type="ECO:0000313" key="1">
    <source>
        <dbReference type="EMBL" id="KKM71691.1"/>
    </source>
</evidence>
<reference evidence="1" key="1">
    <citation type="journal article" date="2015" name="Nature">
        <title>Complex archaea that bridge the gap between prokaryotes and eukaryotes.</title>
        <authorList>
            <person name="Spang A."/>
            <person name="Saw J.H."/>
            <person name="Jorgensen S.L."/>
            <person name="Zaremba-Niedzwiedzka K."/>
            <person name="Martijn J."/>
            <person name="Lind A.E."/>
            <person name="van Eijk R."/>
            <person name="Schleper C."/>
            <person name="Guy L."/>
            <person name="Ettema T.J."/>
        </authorList>
    </citation>
    <scope>NUCLEOTIDE SEQUENCE</scope>
</reference>
<dbReference type="AlphaFoldDB" id="A0A0F9KAK1"/>
<protein>
    <submittedName>
        <fullName evidence="1">Uncharacterized protein</fullName>
    </submittedName>
</protein>
<dbReference type="EMBL" id="LAZR01009591">
    <property type="protein sequence ID" value="KKM71691.1"/>
    <property type="molecule type" value="Genomic_DNA"/>
</dbReference>
<name>A0A0F9KAK1_9ZZZZ</name>